<reference evidence="2" key="1">
    <citation type="journal article" date="2015" name="Nature">
        <title>Complex archaea that bridge the gap between prokaryotes and eukaryotes.</title>
        <authorList>
            <person name="Spang A."/>
            <person name="Saw J.H."/>
            <person name="Jorgensen S.L."/>
            <person name="Zaremba-Niedzwiedzka K."/>
            <person name="Martijn J."/>
            <person name="Lind A.E."/>
            <person name="van Eijk R."/>
            <person name="Schleper C."/>
            <person name="Guy L."/>
            <person name="Ettema T.J."/>
        </authorList>
    </citation>
    <scope>NUCLEOTIDE SEQUENCE</scope>
</reference>
<sequence length="92" mass="10236">MIGPGPEAVPPVFTIILLLVWLVVFVVSAAIGLIIWCKLFSKAGYHWALGLLILVPIANIVVPFYLAFADWPVLKELRKLRQQQYPNNPPAS</sequence>
<comment type="caution">
    <text evidence="2">The sequence shown here is derived from an EMBL/GenBank/DDBJ whole genome shotgun (WGS) entry which is preliminary data.</text>
</comment>
<keyword evidence="1" id="KW-1133">Transmembrane helix</keyword>
<dbReference type="AlphaFoldDB" id="A0A0F9FE55"/>
<evidence type="ECO:0000256" key="1">
    <source>
        <dbReference type="SAM" id="Phobius"/>
    </source>
</evidence>
<gene>
    <name evidence="2" type="ORF">LCGC14_1963780</name>
</gene>
<protein>
    <submittedName>
        <fullName evidence="2">Uncharacterized protein</fullName>
    </submittedName>
</protein>
<feature type="transmembrane region" description="Helical" evidence="1">
    <location>
        <begin position="48"/>
        <end position="68"/>
    </location>
</feature>
<accession>A0A0F9FE55</accession>
<keyword evidence="1" id="KW-0472">Membrane</keyword>
<organism evidence="2">
    <name type="scientific">marine sediment metagenome</name>
    <dbReference type="NCBI Taxonomy" id="412755"/>
    <lineage>
        <taxon>unclassified sequences</taxon>
        <taxon>metagenomes</taxon>
        <taxon>ecological metagenomes</taxon>
    </lineage>
</organism>
<evidence type="ECO:0000313" key="2">
    <source>
        <dbReference type="EMBL" id="KKL84533.1"/>
    </source>
</evidence>
<proteinExistence type="predicted"/>
<keyword evidence="1" id="KW-0812">Transmembrane</keyword>
<feature type="transmembrane region" description="Helical" evidence="1">
    <location>
        <begin position="12"/>
        <end position="36"/>
    </location>
</feature>
<name>A0A0F9FE55_9ZZZZ</name>
<dbReference type="EMBL" id="LAZR01021672">
    <property type="protein sequence ID" value="KKL84533.1"/>
    <property type="molecule type" value="Genomic_DNA"/>
</dbReference>